<keyword evidence="2 6" id="KW-0808">Transferase</keyword>
<dbReference type="InterPro" id="IPR036390">
    <property type="entry name" value="WH_DNA-bd_sf"/>
</dbReference>
<keyword evidence="7" id="KW-1185">Reference proteome</keyword>
<dbReference type="InterPro" id="IPR001077">
    <property type="entry name" value="COMT_C"/>
</dbReference>
<reference evidence="6 7" key="1">
    <citation type="journal article" date="2018" name="Sci. Rep.">
        <title>Comparative genomics provides insights into the lifestyle and reveals functional heterogeneity of dark septate endophytic fungi.</title>
        <authorList>
            <person name="Knapp D.G."/>
            <person name="Nemeth J.B."/>
            <person name="Barry K."/>
            <person name="Hainaut M."/>
            <person name="Henrissat B."/>
            <person name="Johnson J."/>
            <person name="Kuo A."/>
            <person name="Lim J.H.P."/>
            <person name="Lipzen A."/>
            <person name="Nolan M."/>
            <person name="Ohm R.A."/>
            <person name="Tamas L."/>
            <person name="Grigoriev I.V."/>
            <person name="Spatafora J.W."/>
            <person name="Nagy L.G."/>
            <person name="Kovacs G.M."/>
        </authorList>
    </citation>
    <scope>NUCLEOTIDE SEQUENCE [LARGE SCALE GENOMIC DNA]</scope>
    <source>
        <strain evidence="6 7">DSE2036</strain>
    </source>
</reference>
<dbReference type="InterPro" id="IPR029063">
    <property type="entry name" value="SAM-dependent_MTases_sf"/>
</dbReference>
<dbReference type="InterPro" id="IPR036388">
    <property type="entry name" value="WH-like_DNA-bd_sf"/>
</dbReference>
<name>A0A2V1DG78_9PLEO</name>
<evidence type="ECO:0000256" key="4">
    <source>
        <dbReference type="PIRSR" id="PIRSR005739-1"/>
    </source>
</evidence>
<evidence type="ECO:0000256" key="2">
    <source>
        <dbReference type="ARBA" id="ARBA00022679"/>
    </source>
</evidence>
<dbReference type="PIRSF" id="PIRSF005739">
    <property type="entry name" value="O-mtase"/>
    <property type="match status" value="1"/>
</dbReference>
<evidence type="ECO:0000256" key="1">
    <source>
        <dbReference type="ARBA" id="ARBA00022603"/>
    </source>
</evidence>
<dbReference type="InterPro" id="IPR016461">
    <property type="entry name" value="COMT-like"/>
</dbReference>
<dbReference type="PANTHER" id="PTHR43712">
    <property type="entry name" value="PUTATIVE (AFU_ORTHOLOGUE AFUA_4G14580)-RELATED"/>
    <property type="match status" value="1"/>
</dbReference>
<gene>
    <name evidence="6" type="ORF">DM02DRAFT_568575</name>
</gene>
<evidence type="ECO:0000313" key="6">
    <source>
        <dbReference type="EMBL" id="PVH97041.1"/>
    </source>
</evidence>
<evidence type="ECO:0000259" key="5">
    <source>
        <dbReference type="Pfam" id="PF00891"/>
    </source>
</evidence>
<dbReference type="SUPFAM" id="SSF46785">
    <property type="entry name" value="Winged helix' DNA-binding domain"/>
    <property type="match status" value="1"/>
</dbReference>
<dbReference type="Gene3D" id="3.40.50.150">
    <property type="entry name" value="Vaccinia Virus protein VP39"/>
    <property type="match status" value="1"/>
</dbReference>
<keyword evidence="3" id="KW-0949">S-adenosyl-L-methionine</keyword>
<proteinExistence type="predicted"/>
<dbReference type="EMBL" id="KZ805447">
    <property type="protein sequence ID" value="PVH97041.1"/>
    <property type="molecule type" value="Genomic_DNA"/>
</dbReference>
<feature type="active site" description="Proton acceptor" evidence="4">
    <location>
        <position position="234"/>
    </location>
</feature>
<feature type="domain" description="O-methyltransferase C-terminal" evidence="5">
    <location>
        <begin position="119"/>
        <end position="307"/>
    </location>
</feature>
<feature type="non-terminal residue" evidence="6">
    <location>
        <position position="333"/>
    </location>
</feature>
<keyword evidence="1 6" id="KW-0489">Methyltransferase</keyword>
<accession>A0A2V1DG78</accession>
<dbReference type="PANTHER" id="PTHR43712:SF12">
    <property type="entry name" value="STERIGMATOCYSTIN 8-O-METHYLTRANSFERASE"/>
    <property type="match status" value="1"/>
</dbReference>
<dbReference type="SUPFAM" id="SSF53335">
    <property type="entry name" value="S-adenosyl-L-methionine-dependent methyltransferases"/>
    <property type="match status" value="1"/>
</dbReference>
<dbReference type="Gene3D" id="1.10.10.10">
    <property type="entry name" value="Winged helix-like DNA-binding domain superfamily/Winged helix DNA-binding domain"/>
    <property type="match status" value="1"/>
</dbReference>
<dbReference type="GO" id="GO:0032259">
    <property type="term" value="P:methylation"/>
    <property type="evidence" value="ECO:0007669"/>
    <property type="project" value="UniProtKB-KW"/>
</dbReference>
<dbReference type="Proteomes" id="UP000244855">
    <property type="component" value="Unassembled WGS sequence"/>
</dbReference>
<evidence type="ECO:0000256" key="3">
    <source>
        <dbReference type="ARBA" id="ARBA00022691"/>
    </source>
</evidence>
<protein>
    <submittedName>
        <fullName evidence="6">S-adenosyl-L-methionine-dependent methyltransferase</fullName>
    </submittedName>
</protein>
<dbReference type="AlphaFoldDB" id="A0A2V1DG78"/>
<dbReference type="PROSITE" id="PS51683">
    <property type="entry name" value="SAM_OMT_II"/>
    <property type="match status" value="1"/>
</dbReference>
<dbReference type="Pfam" id="PF00891">
    <property type="entry name" value="Methyltransf_2"/>
    <property type="match status" value="1"/>
</dbReference>
<dbReference type="OrthoDB" id="1606438at2759"/>
<organism evidence="6 7">
    <name type="scientific">Periconia macrospinosa</name>
    <dbReference type="NCBI Taxonomy" id="97972"/>
    <lineage>
        <taxon>Eukaryota</taxon>
        <taxon>Fungi</taxon>
        <taxon>Dikarya</taxon>
        <taxon>Ascomycota</taxon>
        <taxon>Pezizomycotina</taxon>
        <taxon>Dothideomycetes</taxon>
        <taxon>Pleosporomycetidae</taxon>
        <taxon>Pleosporales</taxon>
        <taxon>Massarineae</taxon>
        <taxon>Periconiaceae</taxon>
        <taxon>Periconia</taxon>
    </lineage>
</organism>
<evidence type="ECO:0000313" key="7">
    <source>
        <dbReference type="Proteomes" id="UP000244855"/>
    </source>
</evidence>
<dbReference type="GO" id="GO:0008171">
    <property type="term" value="F:O-methyltransferase activity"/>
    <property type="evidence" value="ECO:0007669"/>
    <property type="project" value="InterPro"/>
</dbReference>
<sequence length="333" mass="38115">MCMQAIHRYRIASHVPNHDMVSFENLSELCKLNVFDLRRILRLVMTRTVFCEPRVGFVAHTAASRLLKDDPQARDFSGIICDERFPSSAQAVNALQKFGQSQKPNQSGFSLANNTSNGLYEELSKFPARQARWTSAMSAMANRISFDFLMQFLPLDPRITATIVDVAGGSGTVSIGLAPRFPNAKFIVQDTPSTISALKPPPHLLGRMQFQDYDLFTTQHIQGADIYFFRNIFHNWPDKACVEILRNHAPAMRTGSKLVIDDFTLHEPLTLDLWDERRRRNMDVTMMIYFGSRERTLDEWRHLLKEADERYELITVGQAEKEPNTIFVVGWRG</sequence>